<dbReference type="GO" id="GO:0004497">
    <property type="term" value="F:monooxygenase activity"/>
    <property type="evidence" value="ECO:0007669"/>
    <property type="project" value="UniProtKB-KW"/>
</dbReference>
<comment type="subcellular location">
    <subcellularLocation>
        <location evidence="2">Secreted</location>
    </subcellularLocation>
</comment>
<dbReference type="Pfam" id="PF08212">
    <property type="entry name" value="Lipocalin_2"/>
    <property type="match status" value="1"/>
</dbReference>
<dbReference type="GO" id="GO:0030245">
    <property type="term" value="P:cellulose catabolic process"/>
    <property type="evidence" value="ECO:0007669"/>
    <property type="project" value="UniProtKB-KW"/>
</dbReference>
<evidence type="ECO:0000259" key="18">
    <source>
        <dbReference type="Pfam" id="PF08212"/>
    </source>
</evidence>
<evidence type="ECO:0000256" key="12">
    <source>
        <dbReference type="ARBA" id="ARBA00023326"/>
    </source>
</evidence>
<evidence type="ECO:0000256" key="2">
    <source>
        <dbReference type="ARBA" id="ARBA00004613"/>
    </source>
</evidence>
<gene>
    <name evidence="19" type="ORF">N8I77_003289</name>
</gene>
<feature type="domain" description="Auxiliary Activity family 9 catalytic" evidence="17">
    <location>
        <begin position="23"/>
        <end position="222"/>
    </location>
</feature>
<evidence type="ECO:0000256" key="13">
    <source>
        <dbReference type="ARBA" id="ARBA00044502"/>
    </source>
</evidence>
<dbReference type="InterPro" id="IPR049892">
    <property type="entry name" value="AA9"/>
</dbReference>
<evidence type="ECO:0000256" key="7">
    <source>
        <dbReference type="ARBA" id="ARBA00023002"/>
    </source>
</evidence>
<evidence type="ECO:0000259" key="17">
    <source>
        <dbReference type="Pfam" id="PF03443"/>
    </source>
</evidence>
<dbReference type="GO" id="GO:0005576">
    <property type="term" value="C:extracellular region"/>
    <property type="evidence" value="ECO:0007669"/>
    <property type="project" value="UniProtKB-SubCell"/>
</dbReference>
<evidence type="ECO:0000256" key="14">
    <source>
        <dbReference type="ARBA" id="ARBA00045077"/>
    </source>
</evidence>
<keyword evidence="9" id="KW-0503">Monooxygenase</keyword>
<evidence type="ECO:0000256" key="15">
    <source>
        <dbReference type="ARBA" id="ARBA00047174"/>
    </source>
</evidence>
<evidence type="ECO:0000256" key="4">
    <source>
        <dbReference type="ARBA" id="ARBA00022723"/>
    </source>
</evidence>
<keyword evidence="12" id="KW-0624">Polysaccharide degradation</keyword>
<keyword evidence="10" id="KW-1015">Disulfide bond</keyword>
<evidence type="ECO:0000313" key="19">
    <source>
        <dbReference type="EMBL" id="KAK2609810.1"/>
    </source>
</evidence>
<proteinExistence type="inferred from homology"/>
<evidence type="ECO:0000256" key="9">
    <source>
        <dbReference type="ARBA" id="ARBA00023033"/>
    </source>
</evidence>
<dbReference type="InterPro" id="IPR047202">
    <property type="entry name" value="Lipocalin_Blc-like_dom"/>
</dbReference>
<sequence>MHHTLFPLFFLAASLLPGSALAHWTYTNLIVEGEVIGEPYQYVRQSNISNAPLQIVNSTDMRCNSGGASGTALGTATLTVQAGAELGFKIASTFGHPGVQQVYISRVPDGVSAADYDGSGDWAKIYAASYKLAPNSTSTSPEPAIDPNNGIIWATAKIHSFRFPLPASLPSGEYLIRAEGLALHAAHKLNNAQFYVGCAQVLVESEDGTGVPGPLAKFPGATCFYPKSVSTFNLASYLGTWYQVAGYEAIFTAGCKCITADYTLNDDGTVGVKNQCQALGLPITITGSAVPVDAVYGEAGAFEVTFFNASNTCPGPNYIVQEYVVDDYAIVQSPDFATLFVLSREQNVTETKLDALITRAVELGSKRSLIKINDQSGCLYT</sequence>
<evidence type="ECO:0000256" key="10">
    <source>
        <dbReference type="ARBA" id="ARBA00023157"/>
    </source>
</evidence>
<comment type="catalytic activity">
    <reaction evidence="14">
        <text>[(1-&gt;4)-beta-D-glucosyl]n+m + reduced acceptor + O2 = 4-dehydro-beta-D-glucosyl-[(1-&gt;4)-beta-D-glucosyl]n-1 + [(1-&gt;4)-beta-D-glucosyl]m + acceptor + H2O.</text>
        <dbReference type="EC" id="1.14.99.56"/>
    </reaction>
</comment>
<dbReference type="Gene3D" id="2.70.50.70">
    <property type="match status" value="1"/>
</dbReference>
<accession>A0AAD9SHN8</accession>
<protein>
    <recommendedName>
        <fullName evidence="15">lytic cellulose monooxygenase (C4-dehydrogenating)</fullName>
        <ecNumber evidence="15">1.14.99.56</ecNumber>
    </recommendedName>
</protein>
<feature type="domain" description="Lipocalin/cytosolic fatty-acid binding" evidence="18">
    <location>
        <begin position="233"/>
        <end position="367"/>
    </location>
</feature>
<evidence type="ECO:0000256" key="3">
    <source>
        <dbReference type="ARBA" id="ARBA00022525"/>
    </source>
</evidence>
<evidence type="ECO:0000256" key="1">
    <source>
        <dbReference type="ARBA" id="ARBA00001973"/>
    </source>
</evidence>
<reference evidence="19" key="1">
    <citation type="submission" date="2023-06" db="EMBL/GenBank/DDBJ databases">
        <authorList>
            <person name="Noh H."/>
        </authorList>
    </citation>
    <scope>NUCLEOTIDE SEQUENCE</scope>
    <source>
        <strain evidence="19">DUCC20226</strain>
    </source>
</reference>
<evidence type="ECO:0000313" key="20">
    <source>
        <dbReference type="Proteomes" id="UP001265746"/>
    </source>
</evidence>
<dbReference type="GO" id="GO:0046872">
    <property type="term" value="F:metal ion binding"/>
    <property type="evidence" value="ECO:0007669"/>
    <property type="project" value="UniProtKB-KW"/>
</dbReference>
<keyword evidence="7" id="KW-0560">Oxidoreductase</keyword>
<feature type="chain" id="PRO_5042163808" description="lytic cellulose monooxygenase (C4-dehydrogenating)" evidence="16">
    <location>
        <begin position="23"/>
        <end position="381"/>
    </location>
</feature>
<evidence type="ECO:0000256" key="16">
    <source>
        <dbReference type="SAM" id="SignalP"/>
    </source>
</evidence>
<evidence type="ECO:0000256" key="11">
    <source>
        <dbReference type="ARBA" id="ARBA00023277"/>
    </source>
</evidence>
<evidence type="ECO:0000256" key="5">
    <source>
        <dbReference type="ARBA" id="ARBA00022729"/>
    </source>
</evidence>
<dbReference type="InterPro" id="IPR000566">
    <property type="entry name" value="Lipocln_cytosolic_FA-bd_dom"/>
</dbReference>
<name>A0AAD9SHN8_PHOAM</name>
<evidence type="ECO:0000256" key="6">
    <source>
        <dbReference type="ARBA" id="ARBA00023001"/>
    </source>
</evidence>
<organism evidence="19 20">
    <name type="scientific">Phomopsis amygdali</name>
    <name type="common">Fusicoccum amygdali</name>
    <dbReference type="NCBI Taxonomy" id="1214568"/>
    <lineage>
        <taxon>Eukaryota</taxon>
        <taxon>Fungi</taxon>
        <taxon>Dikarya</taxon>
        <taxon>Ascomycota</taxon>
        <taxon>Pezizomycotina</taxon>
        <taxon>Sordariomycetes</taxon>
        <taxon>Sordariomycetidae</taxon>
        <taxon>Diaporthales</taxon>
        <taxon>Diaporthaceae</taxon>
        <taxon>Diaporthe</taxon>
    </lineage>
</organism>
<dbReference type="EMBL" id="JAUJFL010000002">
    <property type="protein sequence ID" value="KAK2609810.1"/>
    <property type="molecule type" value="Genomic_DNA"/>
</dbReference>
<dbReference type="SUPFAM" id="SSF50814">
    <property type="entry name" value="Lipocalins"/>
    <property type="match status" value="1"/>
</dbReference>
<dbReference type="CDD" id="cd19438">
    <property type="entry name" value="lipocalin_Blc-like"/>
    <property type="match status" value="1"/>
</dbReference>
<evidence type="ECO:0000256" key="8">
    <source>
        <dbReference type="ARBA" id="ARBA00023008"/>
    </source>
</evidence>
<keyword evidence="8" id="KW-0186">Copper</keyword>
<comment type="caution">
    <text evidence="19">The sequence shown here is derived from an EMBL/GenBank/DDBJ whole genome shotgun (WGS) entry which is preliminary data.</text>
</comment>
<keyword evidence="11" id="KW-0119">Carbohydrate metabolism</keyword>
<dbReference type="PANTHER" id="PTHR33353:SF10">
    <property type="entry name" value="ENDO-BETA-1,4-GLUCANASE D"/>
    <property type="match status" value="1"/>
</dbReference>
<dbReference type="Gene3D" id="2.40.128.20">
    <property type="match status" value="1"/>
</dbReference>
<dbReference type="PANTHER" id="PTHR33353">
    <property type="entry name" value="PUTATIVE (AFU_ORTHOLOGUE AFUA_1G12560)-RELATED"/>
    <property type="match status" value="1"/>
</dbReference>
<dbReference type="Proteomes" id="UP001265746">
    <property type="component" value="Unassembled WGS sequence"/>
</dbReference>
<comment type="cofactor">
    <cofactor evidence="1">
        <name>Cu(2+)</name>
        <dbReference type="ChEBI" id="CHEBI:29036"/>
    </cofactor>
</comment>
<keyword evidence="20" id="KW-1185">Reference proteome</keyword>
<comment type="similarity">
    <text evidence="13">Belongs to the polysaccharide monooxygenase AA9 family.</text>
</comment>
<keyword evidence="4" id="KW-0479">Metal-binding</keyword>
<dbReference type="Pfam" id="PF03443">
    <property type="entry name" value="AA9"/>
    <property type="match status" value="1"/>
</dbReference>
<dbReference type="AlphaFoldDB" id="A0AAD9SHN8"/>
<dbReference type="InterPro" id="IPR012674">
    <property type="entry name" value="Calycin"/>
</dbReference>
<keyword evidence="5 16" id="KW-0732">Signal</keyword>
<keyword evidence="6" id="KW-0136">Cellulose degradation</keyword>
<dbReference type="EC" id="1.14.99.56" evidence="15"/>
<keyword evidence="3" id="KW-0964">Secreted</keyword>
<feature type="signal peptide" evidence="16">
    <location>
        <begin position="1"/>
        <end position="22"/>
    </location>
</feature>
<dbReference type="InterPro" id="IPR005103">
    <property type="entry name" value="AA9_LPMO"/>
</dbReference>